<dbReference type="STRING" id="1777140.AWB79_02673"/>
<dbReference type="AlphaFoldDB" id="A0A158ASM9"/>
<gene>
    <name evidence="2" type="ORF">AWB79_02673</name>
</gene>
<dbReference type="GO" id="GO:0047372">
    <property type="term" value="F:monoacylglycerol lipase activity"/>
    <property type="evidence" value="ECO:0007669"/>
    <property type="project" value="TreeGrafter"/>
</dbReference>
<comment type="caution">
    <text evidence="2">The sequence shown here is derived from an EMBL/GenBank/DDBJ whole genome shotgun (WGS) entry which is preliminary data.</text>
</comment>
<dbReference type="Pfam" id="PF12697">
    <property type="entry name" value="Abhydrolase_6"/>
    <property type="match status" value="1"/>
</dbReference>
<sequence length="94" mass="11012">MLLIHGFPQNWWEWNRVLRPLGENFTLIVPDLRGVVFSDKVQSIGEDPVHVVGHDIGAMVAYAYAWQFPTRSLTVPRRVHSRRRRLGRDCLQFE</sequence>
<organism evidence="2 3">
    <name type="scientific">Caballeronia hypogeia</name>
    <dbReference type="NCBI Taxonomy" id="1777140"/>
    <lineage>
        <taxon>Bacteria</taxon>
        <taxon>Pseudomonadati</taxon>
        <taxon>Pseudomonadota</taxon>
        <taxon>Betaproteobacteria</taxon>
        <taxon>Burkholderiales</taxon>
        <taxon>Burkholderiaceae</taxon>
        <taxon>Caballeronia</taxon>
    </lineage>
</organism>
<dbReference type="OrthoDB" id="2987348at2"/>
<dbReference type="SUPFAM" id="SSF53474">
    <property type="entry name" value="alpha/beta-Hydrolases"/>
    <property type="match status" value="1"/>
</dbReference>
<dbReference type="GO" id="GO:0046464">
    <property type="term" value="P:acylglycerol catabolic process"/>
    <property type="evidence" value="ECO:0007669"/>
    <property type="project" value="TreeGrafter"/>
</dbReference>
<name>A0A158ASM9_9BURK</name>
<evidence type="ECO:0000313" key="3">
    <source>
        <dbReference type="Proteomes" id="UP000054851"/>
    </source>
</evidence>
<proteinExistence type="predicted"/>
<evidence type="ECO:0000259" key="1">
    <source>
        <dbReference type="Pfam" id="PF12697"/>
    </source>
</evidence>
<protein>
    <submittedName>
        <fullName evidence="2">Alpha/beta hydrolase</fullName>
    </submittedName>
</protein>
<feature type="domain" description="AB hydrolase-1" evidence="1">
    <location>
        <begin position="2"/>
        <end position="72"/>
    </location>
</feature>
<evidence type="ECO:0000313" key="2">
    <source>
        <dbReference type="EMBL" id="SAK60037.1"/>
    </source>
</evidence>
<dbReference type="PANTHER" id="PTHR43798">
    <property type="entry name" value="MONOACYLGLYCEROL LIPASE"/>
    <property type="match status" value="1"/>
</dbReference>
<dbReference type="PANTHER" id="PTHR43798:SF33">
    <property type="entry name" value="HYDROLASE, PUTATIVE (AFU_ORTHOLOGUE AFUA_2G14860)-RELATED"/>
    <property type="match status" value="1"/>
</dbReference>
<dbReference type="Proteomes" id="UP000054851">
    <property type="component" value="Unassembled WGS sequence"/>
</dbReference>
<dbReference type="InterPro" id="IPR029058">
    <property type="entry name" value="AB_hydrolase_fold"/>
</dbReference>
<reference evidence="2" key="1">
    <citation type="submission" date="2016-01" db="EMBL/GenBank/DDBJ databases">
        <authorList>
            <person name="Peeters C."/>
        </authorList>
    </citation>
    <scope>NUCLEOTIDE SEQUENCE</scope>
    <source>
        <strain evidence="2">LMG 29322</strain>
    </source>
</reference>
<keyword evidence="2" id="KW-0378">Hydrolase</keyword>
<dbReference type="InterPro" id="IPR050266">
    <property type="entry name" value="AB_hydrolase_sf"/>
</dbReference>
<dbReference type="RefSeq" id="WP_061167899.1">
    <property type="nucleotide sequence ID" value="NZ_FCOA02000007.1"/>
</dbReference>
<dbReference type="InterPro" id="IPR000073">
    <property type="entry name" value="AB_hydrolase_1"/>
</dbReference>
<dbReference type="Gene3D" id="3.40.50.1820">
    <property type="entry name" value="alpha/beta hydrolase"/>
    <property type="match status" value="1"/>
</dbReference>
<accession>A0A158ASM9</accession>
<dbReference type="GO" id="GO:0016020">
    <property type="term" value="C:membrane"/>
    <property type="evidence" value="ECO:0007669"/>
    <property type="project" value="TreeGrafter"/>
</dbReference>
<keyword evidence="3" id="KW-1185">Reference proteome</keyword>
<dbReference type="EMBL" id="FCOA02000007">
    <property type="protein sequence ID" value="SAK60037.1"/>
    <property type="molecule type" value="Genomic_DNA"/>
</dbReference>